<dbReference type="PANTHER" id="PTHR45614">
    <property type="entry name" value="MYB PROTEIN-RELATED"/>
    <property type="match status" value="1"/>
</dbReference>
<dbReference type="InterPro" id="IPR009057">
    <property type="entry name" value="Homeodomain-like_sf"/>
</dbReference>
<feature type="domain" description="HTH myb-type" evidence="3">
    <location>
        <begin position="353"/>
        <end position="399"/>
    </location>
</feature>
<dbReference type="CDD" id="cd00167">
    <property type="entry name" value="SANT"/>
    <property type="match status" value="2"/>
</dbReference>
<dbReference type="EMBL" id="HBIX01000068">
    <property type="protein sequence ID" value="CAE0707337.1"/>
    <property type="molecule type" value="Transcribed_RNA"/>
</dbReference>
<feature type="domain" description="Myb-like" evidence="2">
    <location>
        <begin position="292"/>
        <end position="344"/>
    </location>
</feature>
<dbReference type="PROSITE" id="PS50090">
    <property type="entry name" value="MYB_LIKE"/>
    <property type="match status" value="2"/>
</dbReference>
<dbReference type="InterPro" id="IPR017930">
    <property type="entry name" value="Myb_dom"/>
</dbReference>
<feature type="compositionally biased region" description="Polar residues" evidence="1">
    <location>
        <begin position="144"/>
        <end position="153"/>
    </location>
</feature>
<dbReference type="SUPFAM" id="SSF63748">
    <property type="entry name" value="Tudor/PWWP/MBT"/>
    <property type="match status" value="1"/>
</dbReference>
<feature type="compositionally biased region" description="Basic residues" evidence="1">
    <location>
        <begin position="187"/>
        <end position="196"/>
    </location>
</feature>
<feature type="compositionally biased region" description="Low complexity" evidence="1">
    <location>
        <begin position="164"/>
        <end position="181"/>
    </location>
</feature>
<dbReference type="Gene3D" id="2.30.30.140">
    <property type="match status" value="1"/>
</dbReference>
<evidence type="ECO:0000313" key="4">
    <source>
        <dbReference type="EMBL" id="CAE0707337.1"/>
    </source>
</evidence>
<dbReference type="PROSITE" id="PS51294">
    <property type="entry name" value="HTH_MYB"/>
    <property type="match status" value="2"/>
</dbReference>
<dbReference type="SUPFAM" id="SSF46689">
    <property type="entry name" value="Homeodomain-like"/>
    <property type="match status" value="1"/>
</dbReference>
<dbReference type="InterPro" id="IPR001005">
    <property type="entry name" value="SANT/Myb"/>
</dbReference>
<evidence type="ECO:0000259" key="2">
    <source>
        <dbReference type="PROSITE" id="PS50090"/>
    </source>
</evidence>
<dbReference type="AlphaFoldDB" id="A0A7S4EDZ0"/>
<protein>
    <submittedName>
        <fullName evidence="4">Uncharacterized protein</fullName>
    </submittedName>
</protein>
<dbReference type="CDD" id="cd20404">
    <property type="entry name" value="Tudor_Agenet_AtEML-like"/>
    <property type="match status" value="1"/>
</dbReference>
<dbReference type="GO" id="GO:0000978">
    <property type="term" value="F:RNA polymerase II cis-regulatory region sequence-specific DNA binding"/>
    <property type="evidence" value="ECO:0007669"/>
    <property type="project" value="TreeGrafter"/>
</dbReference>
<feature type="domain" description="Myb-like" evidence="2">
    <location>
        <begin position="345"/>
        <end position="395"/>
    </location>
</feature>
<evidence type="ECO:0000256" key="1">
    <source>
        <dbReference type="SAM" id="MobiDB-lite"/>
    </source>
</evidence>
<accession>A0A7S4EDZ0</accession>
<feature type="domain" description="HTH myb-type" evidence="3">
    <location>
        <begin position="299"/>
        <end position="348"/>
    </location>
</feature>
<gene>
    <name evidence="4" type="ORF">PAUS00366_LOCUS57</name>
</gene>
<dbReference type="SMART" id="SM00717">
    <property type="entry name" value="SANT"/>
    <property type="match status" value="2"/>
</dbReference>
<feature type="region of interest" description="Disordered" evidence="1">
    <location>
        <begin position="144"/>
        <end position="299"/>
    </location>
</feature>
<evidence type="ECO:0000259" key="3">
    <source>
        <dbReference type="PROSITE" id="PS51294"/>
    </source>
</evidence>
<dbReference type="GO" id="GO:0005634">
    <property type="term" value="C:nucleus"/>
    <property type="evidence" value="ECO:0007669"/>
    <property type="project" value="TreeGrafter"/>
</dbReference>
<dbReference type="Gene3D" id="1.10.10.60">
    <property type="entry name" value="Homeodomain-like"/>
    <property type="match status" value="2"/>
</dbReference>
<feature type="compositionally biased region" description="Polar residues" evidence="1">
    <location>
        <begin position="275"/>
        <end position="290"/>
    </location>
</feature>
<dbReference type="GO" id="GO:0000981">
    <property type="term" value="F:DNA-binding transcription factor activity, RNA polymerase II-specific"/>
    <property type="evidence" value="ECO:0007669"/>
    <property type="project" value="TreeGrafter"/>
</dbReference>
<sequence length="555" mass="60422">MIGKKVRVFWPVDNRWYIGTVQQLNTATGEHLLKYEDDDTEWVHIGESNTTMNASDFNPQQPHQSQLGAVAPQGSGFATRLEVSSSPTDIKAAMVSATRGLDSNAVPAIANVNTKNVGDSSLSVTQPGGPTTAKLTDTQSAAATGLGTETSPNALHPSYRPYGSTQPPGSSYQPPSSSAQHPLPPHVSHHPTHHTPHGYGHGLGGPPPPSPYGGPNGFSASSHGHGPPPPLSYAYPGHHGMAIPQRHGSTGAGPPHHYGGIHGHPTHSHRLESPSPITSVPGSGGNASTNGKKKTGPNAWTKEEDALLLSIVQSMRIPMKWSLVAHSLPERTGKQCRERYVNHLNPRLKVTDWSPTEDATIFHLYNTIGSHWAKMSKIIPGRTDNGIKNRFHNLRRQLEREDEHRLRLNASRDFPEEIRLSLIREFPKELRGKAAELWDIKSGLSVLAAQSVLGGDRSRTAGRFGPFREAEPGKDSCVRCGFFLPSVQTGSQICTKTGWCQSCARIPPHVSGNMLRECLNLRRCQNADKRKIIESWEIPSSSFAVKEEEDEETKQ</sequence>
<proteinExistence type="predicted"/>
<name>A0A7S4EDZ0_9STRA</name>
<dbReference type="Pfam" id="PF13921">
    <property type="entry name" value="Myb_DNA-bind_6"/>
    <property type="match status" value="1"/>
</dbReference>
<organism evidence="4">
    <name type="scientific">Pseudo-nitzschia australis</name>
    <dbReference type="NCBI Taxonomy" id="44445"/>
    <lineage>
        <taxon>Eukaryota</taxon>
        <taxon>Sar</taxon>
        <taxon>Stramenopiles</taxon>
        <taxon>Ochrophyta</taxon>
        <taxon>Bacillariophyta</taxon>
        <taxon>Bacillariophyceae</taxon>
        <taxon>Bacillariophycidae</taxon>
        <taxon>Bacillariales</taxon>
        <taxon>Bacillariaceae</taxon>
        <taxon>Pseudo-nitzschia</taxon>
    </lineage>
</organism>
<reference evidence="4" key="1">
    <citation type="submission" date="2021-01" db="EMBL/GenBank/DDBJ databases">
        <authorList>
            <person name="Corre E."/>
            <person name="Pelletier E."/>
            <person name="Niang G."/>
            <person name="Scheremetjew M."/>
            <person name="Finn R."/>
            <person name="Kale V."/>
            <person name="Holt S."/>
            <person name="Cochrane G."/>
            <person name="Meng A."/>
            <person name="Brown T."/>
            <person name="Cohen L."/>
        </authorList>
    </citation>
    <scope>NUCLEOTIDE SEQUENCE</scope>
    <source>
        <strain evidence="4">10249 10 AB</strain>
    </source>
</reference>
<dbReference type="PANTHER" id="PTHR45614:SF232">
    <property type="entry name" value="TRANSCRIPTION FACTOR MYB3R-2"/>
    <property type="match status" value="1"/>
</dbReference>
<dbReference type="InterPro" id="IPR050560">
    <property type="entry name" value="MYB_TF"/>
</dbReference>